<protein>
    <submittedName>
        <fullName evidence="4">F-box only protein 7-like</fullName>
    </submittedName>
</protein>
<dbReference type="PANTHER" id="PTHR15537:SF2">
    <property type="entry name" value="F-BOX ONLY PROTEIN 7"/>
    <property type="match status" value="1"/>
</dbReference>
<dbReference type="PANTHER" id="PTHR15537">
    <property type="entry name" value="F-BOX ONLY PROTEIN 7"/>
    <property type="match status" value="1"/>
</dbReference>
<feature type="transmembrane region" description="Helical" evidence="2">
    <location>
        <begin position="327"/>
        <end position="350"/>
    </location>
</feature>
<feature type="domain" description="F-box" evidence="3">
    <location>
        <begin position="344"/>
        <end position="390"/>
    </location>
</feature>
<evidence type="ECO:0000313" key="5">
    <source>
        <dbReference type="Proteomes" id="UP000472270"/>
    </source>
</evidence>
<dbReference type="PROSITE" id="PS50181">
    <property type="entry name" value="FBOX"/>
    <property type="match status" value="1"/>
</dbReference>
<dbReference type="AlphaFoldDB" id="A0A673K4R3"/>
<feature type="region of interest" description="Disordered" evidence="1">
    <location>
        <begin position="497"/>
        <end position="516"/>
    </location>
</feature>
<reference evidence="4" key="1">
    <citation type="submission" date="2025-08" db="UniProtKB">
        <authorList>
            <consortium name="Ensembl"/>
        </authorList>
    </citation>
    <scope>IDENTIFICATION</scope>
</reference>
<dbReference type="InterPro" id="IPR001810">
    <property type="entry name" value="F-box_dom"/>
</dbReference>
<evidence type="ECO:0000256" key="1">
    <source>
        <dbReference type="SAM" id="MobiDB-lite"/>
    </source>
</evidence>
<dbReference type="GO" id="GO:1903599">
    <property type="term" value="P:positive regulation of autophagy of mitochondrion"/>
    <property type="evidence" value="ECO:0007669"/>
    <property type="project" value="TreeGrafter"/>
</dbReference>
<evidence type="ECO:0000256" key="2">
    <source>
        <dbReference type="SAM" id="Phobius"/>
    </source>
</evidence>
<keyword evidence="5" id="KW-1185">Reference proteome</keyword>
<dbReference type="Gene3D" id="1.20.1280.50">
    <property type="match status" value="1"/>
</dbReference>
<evidence type="ECO:0000259" key="3">
    <source>
        <dbReference type="PROSITE" id="PS50181"/>
    </source>
</evidence>
<gene>
    <name evidence="4" type="primary">LOC107707973</name>
</gene>
<dbReference type="Pfam" id="PF11566">
    <property type="entry name" value="PI31_Prot_N"/>
    <property type="match status" value="1"/>
</dbReference>
<name>A0A673K4R3_9TELE</name>
<dbReference type="InterPro" id="IPR021625">
    <property type="entry name" value="PI31_Prot_N"/>
</dbReference>
<organism evidence="4 5">
    <name type="scientific">Sinocyclocheilus rhinocerous</name>
    <dbReference type="NCBI Taxonomy" id="307959"/>
    <lineage>
        <taxon>Eukaryota</taxon>
        <taxon>Metazoa</taxon>
        <taxon>Chordata</taxon>
        <taxon>Craniata</taxon>
        <taxon>Vertebrata</taxon>
        <taxon>Euteleostomi</taxon>
        <taxon>Actinopterygii</taxon>
        <taxon>Neopterygii</taxon>
        <taxon>Teleostei</taxon>
        <taxon>Ostariophysi</taxon>
        <taxon>Cypriniformes</taxon>
        <taxon>Cyprinidae</taxon>
        <taxon>Cyprininae</taxon>
        <taxon>Sinocyclocheilus</taxon>
    </lineage>
</organism>
<dbReference type="SMART" id="SM00256">
    <property type="entry name" value="FBOX"/>
    <property type="match status" value="1"/>
</dbReference>
<feature type="compositionally biased region" description="Low complexity" evidence="1">
    <location>
        <begin position="497"/>
        <end position="508"/>
    </location>
</feature>
<dbReference type="SUPFAM" id="SSF81383">
    <property type="entry name" value="F-box domain"/>
    <property type="match status" value="1"/>
</dbReference>
<keyword evidence="2" id="KW-1133">Transmembrane helix</keyword>
<reference evidence="4" key="2">
    <citation type="submission" date="2025-09" db="UniProtKB">
        <authorList>
            <consortium name="Ensembl"/>
        </authorList>
    </citation>
    <scope>IDENTIFICATION</scope>
</reference>
<keyword evidence="2" id="KW-0472">Membrane</keyword>
<dbReference type="InterPro" id="IPR036047">
    <property type="entry name" value="F-box-like_dom_sf"/>
</dbReference>
<dbReference type="FunFam" id="1.20.1280.50:FF:000010">
    <property type="entry name" value="F-box only protein 7"/>
    <property type="match status" value="1"/>
</dbReference>
<feature type="region of interest" description="Disordered" evidence="1">
    <location>
        <begin position="106"/>
        <end position="145"/>
    </location>
</feature>
<accession>A0A673K4R3</accession>
<dbReference type="Pfam" id="PF12937">
    <property type="entry name" value="F-box-like"/>
    <property type="match status" value="1"/>
</dbReference>
<dbReference type="GO" id="GO:0019901">
    <property type="term" value="F:protein kinase binding"/>
    <property type="evidence" value="ECO:0007669"/>
    <property type="project" value="InterPro"/>
</dbReference>
<dbReference type="Gene3D" id="3.40.1000.30">
    <property type="match status" value="1"/>
</dbReference>
<feature type="transmembrane region" description="Helical" evidence="2">
    <location>
        <begin position="255"/>
        <end position="280"/>
    </location>
</feature>
<dbReference type="InterPro" id="IPR047118">
    <property type="entry name" value="Fbxo7"/>
</dbReference>
<keyword evidence="2" id="KW-0812">Transmembrane</keyword>
<evidence type="ECO:0000313" key="4">
    <source>
        <dbReference type="Ensembl" id="ENSSRHP00000060591.1"/>
    </source>
</evidence>
<proteinExistence type="predicted"/>
<dbReference type="Ensembl" id="ENSSRHT00000062274.1">
    <property type="protein sequence ID" value="ENSSRHP00000060591.1"/>
    <property type="gene ID" value="ENSSRHG00000030313.1"/>
</dbReference>
<dbReference type="Proteomes" id="UP000472270">
    <property type="component" value="Unassembled WGS sequence"/>
</dbReference>
<sequence length="516" mass="56526">MMLRQRNESECERGSALLQCRMKLRVRINKQSSRLELDGPEPTLSELRARVRDALLPRCGLGADVEFSLSLNGKEVLLDTGQTLSSCGVVSGDMITVILPEQIQTAPETPSGAGGAAASSEEAEASGGGGSDSSSVRDSGMEEWMEDEEGVSPPLLCCETEDGVIPHALERLLDSSSCRNPSDCLMLTVHLLLLETGFLPQGCNVNSGEMPIGWRAAGGVYRLHYAHPLLENSLVSAVAVPMGRTLVINGAFICVWQLLLVFLHLIFIICLFICCETAVLKMDKSMENSRKLVLKPDDYVTADWAGGCAGVVYTDLRRLSRLFKDQLVYPLMAAARQALGLPALFGLAVLPPELLLRVLRLLDVVSLVSLSAVCRDLTVATHDPSLWRHLLHRDFRVCFPAGNQHRDTDWKELYKKKLKQRKENERRGRCRFFPPHVPPIFPLTPIPSAPLPLPLPLYPPGIIGGDYDQAPVILPRPRFDPIGPLPGHLPGLGVPIGRRSLRPGGSRPADVRRGFI</sequence>